<comment type="caution">
    <text evidence="1">The sequence shown here is derived from an EMBL/GenBank/DDBJ whole genome shotgun (WGS) entry which is preliminary data.</text>
</comment>
<name>A0ABX1W4Z3_9SPHI</name>
<reference evidence="1 2" key="1">
    <citation type="submission" date="2020-05" db="EMBL/GenBank/DDBJ databases">
        <authorList>
            <person name="Khan S.A."/>
            <person name="Jeon C.O."/>
            <person name="Chun B.H."/>
        </authorList>
    </citation>
    <scope>NUCLEOTIDE SEQUENCE [LARGE SCALE GENOMIC DNA]</scope>
    <source>
        <strain evidence="1 2">S1162</strain>
    </source>
</reference>
<keyword evidence="2" id="KW-1185">Reference proteome</keyword>
<accession>A0ABX1W4Z3</accession>
<dbReference type="Proteomes" id="UP000566071">
    <property type="component" value="Unassembled WGS sequence"/>
</dbReference>
<dbReference type="RefSeq" id="WP_217451990.1">
    <property type="nucleotide sequence ID" value="NZ_JABFCR010000008.1"/>
</dbReference>
<sequence>MVISTPLIECLSNFNQRLQLPHFLDGVQRWMRETEDPGPKAYSRIAENENHLKYDI</sequence>
<proteinExistence type="predicted"/>
<protein>
    <submittedName>
        <fullName evidence="1">Uncharacterized protein</fullName>
    </submittedName>
</protein>
<organism evidence="1 2">
    <name type="scientific">Mucilaginibacter humi</name>
    <dbReference type="NCBI Taxonomy" id="2732510"/>
    <lineage>
        <taxon>Bacteria</taxon>
        <taxon>Pseudomonadati</taxon>
        <taxon>Bacteroidota</taxon>
        <taxon>Sphingobacteriia</taxon>
        <taxon>Sphingobacteriales</taxon>
        <taxon>Sphingobacteriaceae</taxon>
        <taxon>Mucilaginibacter</taxon>
    </lineage>
</organism>
<evidence type="ECO:0000313" key="1">
    <source>
        <dbReference type="EMBL" id="NNU33360.1"/>
    </source>
</evidence>
<evidence type="ECO:0000313" key="2">
    <source>
        <dbReference type="Proteomes" id="UP000566071"/>
    </source>
</evidence>
<gene>
    <name evidence="1" type="ORF">HK413_02820</name>
</gene>
<dbReference type="EMBL" id="JABFCR010000008">
    <property type="protein sequence ID" value="NNU33360.1"/>
    <property type="molecule type" value="Genomic_DNA"/>
</dbReference>